<gene>
    <name evidence="1" type="ORF">E6W39_00310</name>
</gene>
<comment type="caution">
    <text evidence="1">The sequence shown here is derived from an EMBL/GenBank/DDBJ whole genome shotgun (WGS) entry which is preliminary data.</text>
</comment>
<accession>A0A540WG82</accession>
<dbReference type="Proteomes" id="UP000319103">
    <property type="component" value="Unassembled WGS sequence"/>
</dbReference>
<name>A0A540WG82_9ACTN</name>
<sequence>MRILAPVAFDRVRLAYLRDHPAERAHPGNSNRDGVENLWRAEQSLGCWHAVLLSRAEVLGVVLPWHTGEGGGYELVPRSGLTVAQTAAKLRARPTAIAAANPVCTAKLAFLADSPLTPVYLSTRAVPHCDYASVRPHGALVHVDGLHRMLAWELAGRLPEHERVEAFIAGDLGSLPRSPDEGGLRACSMTR</sequence>
<dbReference type="AlphaFoldDB" id="A0A540WG82"/>
<dbReference type="OrthoDB" id="4230250at2"/>
<dbReference type="InterPro" id="IPR046276">
    <property type="entry name" value="DUF6309"/>
</dbReference>
<dbReference type="EMBL" id="VIGB01000001">
    <property type="protein sequence ID" value="TQF08036.1"/>
    <property type="molecule type" value="Genomic_DNA"/>
</dbReference>
<reference evidence="1 2" key="1">
    <citation type="submission" date="2019-06" db="EMBL/GenBank/DDBJ databases">
        <title>Description of Kitasatospora acidophila sp. nov. isolated from pine grove soil, and reclassification of Streptomyces novaecaesareae to Kitasatospora novaeceasareae comb. nov.</title>
        <authorList>
            <person name="Kim M.J."/>
        </authorList>
    </citation>
    <scope>NUCLEOTIDE SEQUENCE [LARGE SCALE GENOMIC DNA]</scope>
    <source>
        <strain evidence="1 2">MMS16-CNU292</strain>
    </source>
</reference>
<evidence type="ECO:0000313" key="1">
    <source>
        <dbReference type="EMBL" id="TQF08036.1"/>
    </source>
</evidence>
<evidence type="ECO:0000313" key="2">
    <source>
        <dbReference type="Proteomes" id="UP000319103"/>
    </source>
</evidence>
<dbReference type="RefSeq" id="WP_141631697.1">
    <property type="nucleotide sequence ID" value="NZ_VIGB01000001.1"/>
</dbReference>
<dbReference type="Pfam" id="PF19828">
    <property type="entry name" value="DUF6309"/>
    <property type="match status" value="1"/>
</dbReference>
<protein>
    <submittedName>
        <fullName evidence="1">Uncharacterized protein</fullName>
    </submittedName>
</protein>
<proteinExistence type="predicted"/>
<organism evidence="1 2">
    <name type="scientific">Kitasatospora acidiphila</name>
    <dbReference type="NCBI Taxonomy" id="2567942"/>
    <lineage>
        <taxon>Bacteria</taxon>
        <taxon>Bacillati</taxon>
        <taxon>Actinomycetota</taxon>
        <taxon>Actinomycetes</taxon>
        <taxon>Kitasatosporales</taxon>
        <taxon>Streptomycetaceae</taxon>
        <taxon>Kitasatospora</taxon>
    </lineage>
</organism>
<keyword evidence="2" id="KW-1185">Reference proteome</keyword>